<dbReference type="Pfam" id="PF09250">
    <property type="entry name" value="Prim-Pol"/>
    <property type="match status" value="1"/>
</dbReference>
<dbReference type="RefSeq" id="WP_244688036.1">
    <property type="nucleotide sequence ID" value="NZ_CP095043.1"/>
</dbReference>
<evidence type="ECO:0000313" key="4">
    <source>
        <dbReference type="EMBL" id="UOQ61513.1"/>
    </source>
</evidence>
<dbReference type="SMART" id="SM00943">
    <property type="entry name" value="Prim-Pol"/>
    <property type="match status" value="1"/>
</dbReference>
<evidence type="ECO:0000313" key="5">
    <source>
        <dbReference type="Proteomes" id="UP000831775"/>
    </source>
</evidence>
<feature type="domain" description="Primase C-terminal 1" evidence="2">
    <location>
        <begin position="212"/>
        <end position="274"/>
    </location>
</feature>
<dbReference type="Pfam" id="PF08708">
    <property type="entry name" value="PriCT_1"/>
    <property type="match status" value="1"/>
</dbReference>
<evidence type="ECO:0000256" key="1">
    <source>
        <dbReference type="SAM" id="MobiDB-lite"/>
    </source>
</evidence>
<organism evidence="4 5">
    <name type="scientific">Leucobacter rhizosphaerae</name>
    <dbReference type="NCBI Taxonomy" id="2932245"/>
    <lineage>
        <taxon>Bacteria</taxon>
        <taxon>Bacillati</taxon>
        <taxon>Actinomycetota</taxon>
        <taxon>Actinomycetes</taxon>
        <taxon>Micrococcales</taxon>
        <taxon>Microbacteriaceae</taxon>
        <taxon>Leucobacter</taxon>
    </lineage>
</organism>
<gene>
    <name evidence="4" type="ORF">MUN76_05990</name>
</gene>
<keyword evidence="5" id="KW-1185">Reference proteome</keyword>
<dbReference type="CDD" id="cd04859">
    <property type="entry name" value="Prim_Pol"/>
    <property type="match status" value="1"/>
</dbReference>
<dbReference type="SMART" id="SM00942">
    <property type="entry name" value="PriCT_1"/>
    <property type="match status" value="1"/>
</dbReference>
<feature type="compositionally biased region" description="Low complexity" evidence="1">
    <location>
        <begin position="279"/>
        <end position="291"/>
    </location>
</feature>
<evidence type="ECO:0000259" key="3">
    <source>
        <dbReference type="SMART" id="SM00943"/>
    </source>
</evidence>
<accession>A0ABY4FYZ0</accession>
<reference evidence="4 5" key="1">
    <citation type="submission" date="2022-04" db="EMBL/GenBank/DDBJ databases">
        <title>Leucobacter sp. isolated from rhizosphere of onion.</title>
        <authorList>
            <person name="Won M."/>
            <person name="Lee C.-M."/>
            <person name="Woen H.-Y."/>
            <person name="Kwon S.-W."/>
        </authorList>
    </citation>
    <scope>NUCLEOTIDE SEQUENCE [LARGE SCALE GENOMIC DNA]</scope>
    <source>
        <strain evidence="4 5">H25R-14</strain>
    </source>
</reference>
<feature type="region of interest" description="Disordered" evidence="1">
    <location>
        <begin position="271"/>
        <end position="305"/>
    </location>
</feature>
<evidence type="ECO:0000259" key="2">
    <source>
        <dbReference type="SMART" id="SM00942"/>
    </source>
</evidence>
<feature type="domain" description="DNA primase/polymerase bifunctional N-terminal" evidence="3">
    <location>
        <begin position="19"/>
        <end position="193"/>
    </location>
</feature>
<proteinExistence type="predicted"/>
<protein>
    <submittedName>
        <fullName evidence="4">Bifunctional DNA primase/polymerase</fullName>
    </submittedName>
</protein>
<sequence>MDAGRLLAPVAGMTLADAAAHYAGLGVPVFPCVPHEKRPLVAHGFKDSSTDPAQVAQWWGRWPEANIGIPTGPISGFEVVDVDVKGDPPRGPESWQHATEAGLLDGWAAQVVTPSGGLHAYYPAADVEQRSWASGATQIDFRGTAGYVVAPPSRILIDGEIAAYQLLDLATGDVQPVNAGALRELLDPKPPRMSWKGRRFGGTVEQRAQRIAAWLEGQGEGERNQGLFWASCRLADNGASLAETFAALGPVAEGIGLPPREIERTIRSAYRMPRPTPPASASASANSASRPVAQHAPADRGRVLA</sequence>
<dbReference type="Proteomes" id="UP000831775">
    <property type="component" value="Chromosome"/>
</dbReference>
<dbReference type="InterPro" id="IPR014820">
    <property type="entry name" value="PriCT_1"/>
</dbReference>
<dbReference type="SUPFAM" id="SSF56747">
    <property type="entry name" value="Prim-pol domain"/>
    <property type="match status" value="1"/>
</dbReference>
<dbReference type="EMBL" id="CP095043">
    <property type="protein sequence ID" value="UOQ61513.1"/>
    <property type="molecule type" value="Genomic_DNA"/>
</dbReference>
<name>A0ABY4FYZ0_9MICO</name>
<dbReference type="InterPro" id="IPR015330">
    <property type="entry name" value="DNA_primase/pol_bifunc_N"/>
</dbReference>